<dbReference type="Proteomes" id="UP000076096">
    <property type="component" value="Chromosome"/>
</dbReference>
<dbReference type="AlphaFoldDB" id="A0A143C870"/>
<name>A0A143C870_9ACTN</name>
<organism evidence="1 2">
    <name type="scientific">Streptomyces qaidamensis</name>
    <dbReference type="NCBI Taxonomy" id="1783515"/>
    <lineage>
        <taxon>Bacteria</taxon>
        <taxon>Bacillati</taxon>
        <taxon>Actinomycetota</taxon>
        <taxon>Actinomycetes</taxon>
        <taxon>Kitasatosporales</taxon>
        <taxon>Streptomycetaceae</taxon>
        <taxon>Streptomyces</taxon>
        <taxon>Streptomyces aurantiacus group</taxon>
    </lineage>
</organism>
<dbReference type="EMBL" id="CP015098">
    <property type="protein sequence ID" value="AMW13611.1"/>
    <property type="molecule type" value="Genomic_DNA"/>
</dbReference>
<gene>
    <name evidence="1" type="ORF">A4E84_31360</name>
</gene>
<dbReference type="RefSeq" id="WP_062929767.1">
    <property type="nucleotide sequence ID" value="NZ_CP015098.1"/>
</dbReference>
<dbReference type="STRING" id="1783515.A4E84_31360"/>
<keyword evidence="2" id="KW-1185">Reference proteome</keyword>
<evidence type="ECO:0000313" key="1">
    <source>
        <dbReference type="EMBL" id="AMW13611.1"/>
    </source>
</evidence>
<sequence length="119" mass="12963">MIGNVGERRSPLVPAPIRTRRLAGRWESGPRQPAAPGVTVLSIGVGTFYDGSDLEEPGFVPARMSGQEEAFDRLELARVFPGVEELPEISLAPDRPHGVRDYLSHRTVAATVTAGMRRE</sequence>
<protein>
    <submittedName>
        <fullName evidence="1">Uncharacterized protein</fullName>
    </submittedName>
</protein>
<dbReference type="KEGG" id="stsi:A4E84_31360"/>
<proteinExistence type="predicted"/>
<evidence type="ECO:0000313" key="2">
    <source>
        <dbReference type="Proteomes" id="UP000076096"/>
    </source>
</evidence>
<accession>A0A143C870</accession>
<reference evidence="2" key="1">
    <citation type="submission" date="2016-04" db="EMBL/GenBank/DDBJ databases">
        <authorList>
            <person name="Zhang B."/>
        </authorList>
    </citation>
    <scope>NUCLEOTIDE SEQUENCE [LARGE SCALE GENOMIC DNA]</scope>
    <source>
        <strain evidence="2">S10</strain>
    </source>
</reference>